<dbReference type="Pfam" id="PF00496">
    <property type="entry name" value="SBP_bac_5"/>
    <property type="match status" value="1"/>
</dbReference>
<reference evidence="6" key="1">
    <citation type="submission" date="2017-09" db="EMBL/GenBank/DDBJ databases">
        <title>Depth-based differentiation of microbial function through sediment-hosted aquifers and enrichment of novel symbionts in the deep terrestrial subsurface.</title>
        <authorList>
            <person name="Probst A.J."/>
            <person name="Ladd B."/>
            <person name="Jarett J.K."/>
            <person name="Geller-Mcgrath D.E."/>
            <person name="Sieber C.M.K."/>
            <person name="Emerson J.B."/>
            <person name="Anantharaman K."/>
            <person name="Thomas B.C."/>
            <person name="Malmstrom R."/>
            <person name="Stieglmeier M."/>
            <person name="Klingl A."/>
            <person name="Woyke T."/>
            <person name="Ryan C.M."/>
            <person name="Banfield J.F."/>
        </authorList>
    </citation>
    <scope>NUCLEOTIDE SEQUENCE [LARGE SCALE GENOMIC DNA]</scope>
</reference>
<dbReference type="GO" id="GO:0042597">
    <property type="term" value="C:periplasmic space"/>
    <property type="evidence" value="ECO:0007669"/>
    <property type="project" value="UniProtKB-ARBA"/>
</dbReference>
<dbReference type="PIRSF" id="PIRSF002741">
    <property type="entry name" value="MppA"/>
    <property type="match status" value="1"/>
</dbReference>
<accession>A0A2H0X9F1</accession>
<evidence type="ECO:0000256" key="3">
    <source>
        <dbReference type="ARBA" id="ARBA00022729"/>
    </source>
</evidence>
<dbReference type="SUPFAM" id="SSF53850">
    <property type="entry name" value="Periplasmic binding protein-like II"/>
    <property type="match status" value="1"/>
</dbReference>
<dbReference type="Gene3D" id="3.10.105.10">
    <property type="entry name" value="Dipeptide-binding Protein, Domain 3"/>
    <property type="match status" value="1"/>
</dbReference>
<keyword evidence="3" id="KW-0732">Signal</keyword>
<evidence type="ECO:0000256" key="2">
    <source>
        <dbReference type="ARBA" id="ARBA00022448"/>
    </source>
</evidence>
<dbReference type="InterPro" id="IPR030678">
    <property type="entry name" value="Peptide/Ni-bd"/>
</dbReference>
<dbReference type="GO" id="GO:1904680">
    <property type="term" value="F:peptide transmembrane transporter activity"/>
    <property type="evidence" value="ECO:0007669"/>
    <property type="project" value="TreeGrafter"/>
</dbReference>
<protein>
    <recommendedName>
        <fullName evidence="4">Solute-binding protein family 5 domain-containing protein</fullName>
    </recommendedName>
</protein>
<sequence length="463" mass="53542">MFSNLLFSILSVIYLILPIKSYSEGMINPPESLNPLKYQGSESEKAIASLLFRNLVRYGKDDEIEPDLSKSWKIDENGKVYTFTLQEGIYWSSGKEFNADDVLYTVANNAQLSQTSVDKLGNYEIRFTLPNPYTPFLDLLTNVYIVPNQVGKEMGGKGLVTLGNFRIIQMKNKNNRLSEITLFTTQPDYDYKKITFKFYGNEKDLITAAKLGEVKAFSYQLSFDYPSFEKITAYPSSRYYGVFFNLRNEHLKDKDFRKSLLSLIDLSEISKGRGELAEGAISKNWATKYLLKVENLEIERQGYIFTVSLPEGAEHERTFELLKKSWEPLGITLNKEVLSWEQIEDKVISSHNFDIMLLGQQVSRDPDRYSLWHSSQAEYPGLNFTSFSAMRADKALEQGRITLDKAERKRHYNIFQTVFNEEIPAVILYHPIFKYAVNKKIKNLDFSELFSPEERFSQVGDWR</sequence>
<dbReference type="PANTHER" id="PTHR30290:SF9">
    <property type="entry name" value="OLIGOPEPTIDE-BINDING PROTEIN APPA"/>
    <property type="match status" value="1"/>
</dbReference>
<organism evidence="5 6">
    <name type="scientific">candidate division WWE3 bacterium CG08_land_8_20_14_0_20_41_15</name>
    <dbReference type="NCBI Taxonomy" id="1975086"/>
    <lineage>
        <taxon>Bacteria</taxon>
        <taxon>Katanobacteria</taxon>
    </lineage>
</organism>
<dbReference type="Proteomes" id="UP000231098">
    <property type="component" value="Unassembled WGS sequence"/>
</dbReference>
<dbReference type="AlphaFoldDB" id="A0A2H0X9F1"/>
<evidence type="ECO:0000259" key="4">
    <source>
        <dbReference type="Pfam" id="PF00496"/>
    </source>
</evidence>
<name>A0A2H0X9F1_UNCKA</name>
<dbReference type="CDD" id="cd00995">
    <property type="entry name" value="PBP2_NikA_DppA_OppA_like"/>
    <property type="match status" value="1"/>
</dbReference>
<proteinExistence type="inferred from homology"/>
<dbReference type="Gene3D" id="3.90.76.10">
    <property type="entry name" value="Dipeptide-binding Protein, Domain 1"/>
    <property type="match status" value="1"/>
</dbReference>
<dbReference type="GO" id="GO:0015833">
    <property type="term" value="P:peptide transport"/>
    <property type="evidence" value="ECO:0007669"/>
    <property type="project" value="TreeGrafter"/>
</dbReference>
<evidence type="ECO:0000313" key="5">
    <source>
        <dbReference type="EMBL" id="PIS21532.1"/>
    </source>
</evidence>
<dbReference type="GO" id="GO:0043190">
    <property type="term" value="C:ATP-binding cassette (ABC) transporter complex"/>
    <property type="evidence" value="ECO:0007669"/>
    <property type="project" value="InterPro"/>
</dbReference>
<evidence type="ECO:0000313" key="6">
    <source>
        <dbReference type="Proteomes" id="UP000231098"/>
    </source>
</evidence>
<dbReference type="InterPro" id="IPR039424">
    <property type="entry name" value="SBP_5"/>
</dbReference>
<gene>
    <name evidence="5" type="ORF">COT51_02285</name>
</gene>
<dbReference type="InterPro" id="IPR000914">
    <property type="entry name" value="SBP_5_dom"/>
</dbReference>
<dbReference type="Gene3D" id="3.40.190.10">
    <property type="entry name" value="Periplasmic binding protein-like II"/>
    <property type="match status" value="1"/>
</dbReference>
<feature type="domain" description="Solute-binding protein family 5" evidence="4">
    <location>
        <begin position="63"/>
        <end position="373"/>
    </location>
</feature>
<comment type="similarity">
    <text evidence="1">Belongs to the bacterial solute-binding protein 5 family.</text>
</comment>
<evidence type="ECO:0000256" key="1">
    <source>
        <dbReference type="ARBA" id="ARBA00005695"/>
    </source>
</evidence>
<keyword evidence="2" id="KW-0813">Transport</keyword>
<dbReference type="EMBL" id="PEYV01000036">
    <property type="protein sequence ID" value="PIS21532.1"/>
    <property type="molecule type" value="Genomic_DNA"/>
</dbReference>
<dbReference type="PANTHER" id="PTHR30290">
    <property type="entry name" value="PERIPLASMIC BINDING COMPONENT OF ABC TRANSPORTER"/>
    <property type="match status" value="1"/>
</dbReference>
<comment type="caution">
    <text evidence="5">The sequence shown here is derived from an EMBL/GenBank/DDBJ whole genome shotgun (WGS) entry which is preliminary data.</text>
</comment>